<dbReference type="InterPro" id="IPR027417">
    <property type="entry name" value="P-loop_NTPase"/>
</dbReference>
<dbReference type="InterPro" id="IPR019987">
    <property type="entry name" value="GTP-bd_ribosome_bio_YsxC"/>
</dbReference>
<name>A0A9F7TGZ3_ICTPU</name>
<evidence type="ECO:0000259" key="8">
    <source>
        <dbReference type="PROSITE" id="PS51706"/>
    </source>
</evidence>
<feature type="domain" description="EngB-type G" evidence="8">
    <location>
        <begin position="122"/>
        <end position="298"/>
    </location>
</feature>
<dbReference type="SUPFAM" id="SSF52540">
    <property type="entry name" value="P-loop containing nucleoside triphosphate hydrolases"/>
    <property type="match status" value="1"/>
</dbReference>
<dbReference type="InterPro" id="IPR052279">
    <property type="entry name" value="EngB_GTPase"/>
</dbReference>
<evidence type="ECO:0000256" key="4">
    <source>
        <dbReference type="ARBA" id="ARBA00022723"/>
    </source>
</evidence>
<dbReference type="NCBIfam" id="TIGR03598">
    <property type="entry name" value="GTPase_YsxC"/>
    <property type="match status" value="1"/>
</dbReference>
<evidence type="ECO:0000313" key="10">
    <source>
        <dbReference type="RefSeq" id="XP_053536894.1"/>
    </source>
</evidence>
<dbReference type="InterPro" id="IPR030393">
    <property type="entry name" value="G_ENGB_dom"/>
</dbReference>
<keyword evidence="6" id="KW-0460">Magnesium</keyword>
<gene>
    <name evidence="10" type="primary">gtpbp8</name>
</gene>
<dbReference type="PANTHER" id="PTHR46498:SF1">
    <property type="entry name" value="GTP-BINDING PROTEIN 8"/>
    <property type="match status" value="1"/>
</dbReference>
<dbReference type="RefSeq" id="XP_053536894.1">
    <property type="nucleotide sequence ID" value="XM_053680919.1"/>
</dbReference>
<dbReference type="PANTHER" id="PTHR46498">
    <property type="entry name" value="GTP-BINDING PROTEIN 8"/>
    <property type="match status" value="1"/>
</dbReference>
<protein>
    <recommendedName>
        <fullName evidence="3">GTP-binding protein 8</fullName>
    </recommendedName>
</protein>
<evidence type="ECO:0000256" key="7">
    <source>
        <dbReference type="ARBA" id="ARBA00023134"/>
    </source>
</evidence>
<dbReference type="GO" id="GO:0005739">
    <property type="term" value="C:mitochondrion"/>
    <property type="evidence" value="ECO:0007669"/>
    <property type="project" value="TreeGrafter"/>
</dbReference>
<dbReference type="CTD" id="29083"/>
<dbReference type="GeneID" id="108266651"/>
<dbReference type="Proteomes" id="UP000221080">
    <property type="component" value="Chromosome 6"/>
</dbReference>
<proteinExistence type="inferred from homology"/>
<dbReference type="FunFam" id="3.40.50.300:FF:000857">
    <property type="entry name" value="GTP-binding protein 8 isoform X1"/>
    <property type="match status" value="1"/>
</dbReference>
<dbReference type="CDD" id="cd01876">
    <property type="entry name" value="YihA_EngB"/>
    <property type="match status" value="1"/>
</dbReference>
<reference evidence="10" key="2">
    <citation type="submission" date="2025-08" db="UniProtKB">
        <authorList>
            <consortium name="RefSeq"/>
        </authorList>
    </citation>
    <scope>IDENTIFICATION</scope>
    <source>
        <tissue evidence="10">Blood</tissue>
    </source>
</reference>
<dbReference type="PROSITE" id="PS51706">
    <property type="entry name" value="G_ENGB"/>
    <property type="match status" value="1"/>
</dbReference>
<dbReference type="GO" id="GO:0005525">
    <property type="term" value="F:GTP binding"/>
    <property type="evidence" value="ECO:0007669"/>
    <property type="project" value="UniProtKB-KW"/>
</dbReference>
<dbReference type="AlphaFoldDB" id="A0A9F7TGZ3"/>
<evidence type="ECO:0000256" key="2">
    <source>
        <dbReference type="ARBA" id="ARBA00009638"/>
    </source>
</evidence>
<keyword evidence="7" id="KW-0342">GTP-binding</keyword>
<evidence type="ECO:0000256" key="1">
    <source>
        <dbReference type="ARBA" id="ARBA00001946"/>
    </source>
</evidence>
<keyword evidence="5" id="KW-0547">Nucleotide-binding</keyword>
<dbReference type="GO" id="GO:0046872">
    <property type="term" value="F:metal ion binding"/>
    <property type="evidence" value="ECO:0007669"/>
    <property type="project" value="UniProtKB-KW"/>
</dbReference>
<comment type="similarity">
    <text evidence="2">Belongs to the TRAFAC class TrmE-Era-EngA-EngB-Septin-like GTPase superfamily. EngB GTPase family.</text>
</comment>
<keyword evidence="4" id="KW-0479">Metal-binding</keyword>
<reference evidence="9" key="1">
    <citation type="journal article" date="2016" name="Nat. Commun.">
        <title>The channel catfish genome sequence provides insights into the evolution of scale formation in teleosts.</title>
        <authorList>
            <person name="Liu Z."/>
            <person name="Liu S."/>
            <person name="Yao J."/>
            <person name="Bao L."/>
            <person name="Zhang J."/>
            <person name="Li Y."/>
            <person name="Jiang C."/>
            <person name="Sun L."/>
            <person name="Wang R."/>
            <person name="Zhang Y."/>
            <person name="Zhou T."/>
            <person name="Zeng Q."/>
            <person name="Fu Q."/>
            <person name="Gao S."/>
            <person name="Li N."/>
            <person name="Koren S."/>
            <person name="Jiang Y."/>
            <person name="Zimin A."/>
            <person name="Xu P."/>
            <person name="Phillippy A.M."/>
            <person name="Geng X."/>
            <person name="Song L."/>
            <person name="Sun F."/>
            <person name="Li C."/>
            <person name="Wang X."/>
            <person name="Chen A."/>
            <person name="Jin Y."/>
            <person name="Yuan Z."/>
            <person name="Yang Y."/>
            <person name="Tan S."/>
            <person name="Peatman E."/>
            <person name="Lu J."/>
            <person name="Qin Z."/>
            <person name="Dunham R."/>
            <person name="Li Z."/>
            <person name="Sonstegard T."/>
            <person name="Feng J."/>
            <person name="Danzmann R.G."/>
            <person name="Schroeder S."/>
            <person name="Scheffler B."/>
            <person name="Duke M.V."/>
            <person name="Ballard L."/>
            <person name="Kucuktas H."/>
            <person name="Kaltenboeck L."/>
            <person name="Liu H."/>
            <person name="Armbruster J."/>
            <person name="Xie Y."/>
            <person name="Kirby M.L."/>
            <person name="Tian Y."/>
            <person name="Flanagan M.E."/>
            <person name="Mu W."/>
            <person name="Waldbieser G.C."/>
        </authorList>
    </citation>
    <scope>NUCLEOTIDE SEQUENCE [LARGE SCALE GENOMIC DNA]</scope>
    <source>
        <strain evidence="9">SDA103</strain>
    </source>
</reference>
<dbReference type="OrthoDB" id="391988at2759"/>
<accession>A0A9F7TGZ3</accession>
<dbReference type="Pfam" id="PF01926">
    <property type="entry name" value="MMR_HSR1"/>
    <property type="match status" value="1"/>
</dbReference>
<evidence type="ECO:0000256" key="6">
    <source>
        <dbReference type="ARBA" id="ARBA00022842"/>
    </source>
</evidence>
<dbReference type="Gene3D" id="3.40.50.300">
    <property type="entry name" value="P-loop containing nucleotide triphosphate hydrolases"/>
    <property type="match status" value="1"/>
</dbReference>
<evidence type="ECO:0000256" key="3">
    <source>
        <dbReference type="ARBA" id="ARBA00015370"/>
    </source>
</evidence>
<keyword evidence="9" id="KW-1185">Reference proteome</keyword>
<sequence>MAYRRFVRSLFSNIYTPNQHMSLWLVLHLHRCIRLVSTRQAHELASLRRVSLLPEKKRLGLLYPFSSLEAHLSRQVDKSRFQLFQPDLEALESAERLFTPSPKHQIVYSSSAVRIDHMPELTQPEVCFIGRSNVGKSSLIRALFSLASEVEVRVSKTPGHTKKLNFFTVGKAFTLVDMPGYGYRAPEDFVDMVEPYLQERKNLMRTFLLVDGGAGLQKFDLVAVEMCEEFCIPYVLVVTKIDKTRQGALLSLLLQIHDFIEDKTNTCFPQPFLVSYCQSVVIGVIILLLQPIICLTFPTDAKVAYAMLHFSSLPFYALLRHPPLQVLHSTRNRKPPAEFQTHLRTI</sequence>
<organism evidence="9 10">
    <name type="scientific">Ictalurus punctatus</name>
    <name type="common">Channel catfish</name>
    <name type="synonym">Silurus punctatus</name>
    <dbReference type="NCBI Taxonomy" id="7998"/>
    <lineage>
        <taxon>Eukaryota</taxon>
        <taxon>Metazoa</taxon>
        <taxon>Chordata</taxon>
        <taxon>Craniata</taxon>
        <taxon>Vertebrata</taxon>
        <taxon>Euteleostomi</taxon>
        <taxon>Actinopterygii</taxon>
        <taxon>Neopterygii</taxon>
        <taxon>Teleostei</taxon>
        <taxon>Ostariophysi</taxon>
        <taxon>Siluriformes</taxon>
        <taxon>Ictaluridae</taxon>
        <taxon>Ictalurus</taxon>
    </lineage>
</organism>
<dbReference type="InterPro" id="IPR006073">
    <property type="entry name" value="GTP-bd"/>
</dbReference>
<evidence type="ECO:0000313" key="9">
    <source>
        <dbReference type="Proteomes" id="UP000221080"/>
    </source>
</evidence>
<comment type="cofactor">
    <cofactor evidence="1">
        <name>Mg(2+)</name>
        <dbReference type="ChEBI" id="CHEBI:18420"/>
    </cofactor>
</comment>
<evidence type="ECO:0000256" key="5">
    <source>
        <dbReference type="ARBA" id="ARBA00022741"/>
    </source>
</evidence>